<proteinExistence type="predicted"/>
<keyword evidence="5" id="KW-0997">Cell inner membrane</keyword>
<dbReference type="InterPro" id="IPR036890">
    <property type="entry name" value="HATPase_C_sf"/>
</dbReference>
<dbReference type="Gene3D" id="1.10.287.130">
    <property type="match status" value="1"/>
</dbReference>
<dbReference type="PANTHER" id="PTHR44936:SF5">
    <property type="entry name" value="SENSOR HISTIDINE KINASE ENVZ"/>
    <property type="match status" value="1"/>
</dbReference>
<name>A4JJP9_BURVG</name>
<dbReference type="InterPro" id="IPR050980">
    <property type="entry name" value="2C_sensor_his_kinase"/>
</dbReference>
<keyword evidence="11" id="KW-0067">ATP-binding</keyword>
<evidence type="ECO:0000256" key="15">
    <source>
        <dbReference type="SAM" id="Phobius"/>
    </source>
</evidence>
<dbReference type="Pfam" id="PF00672">
    <property type="entry name" value="HAMP"/>
    <property type="match status" value="1"/>
</dbReference>
<evidence type="ECO:0000256" key="10">
    <source>
        <dbReference type="ARBA" id="ARBA00022777"/>
    </source>
</evidence>
<dbReference type="eggNOG" id="COG0642">
    <property type="taxonomic scope" value="Bacteria"/>
</dbReference>
<keyword evidence="10 18" id="KW-0418">Kinase</keyword>
<dbReference type="InterPro" id="IPR036097">
    <property type="entry name" value="HisK_dim/P_sf"/>
</dbReference>
<keyword evidence="8 15" id="KW-0812">Transmembrane</keyword>
<dbReference type="GO" id="GO:0000155">
    <property type="term" value="F:phosphorelay sensor kinase activity"/>
    <property type="evidence" value="ECO:0007669"/>
    <property type="project" value="InterPro"/>
</dbReference>
<dbReference type="PROSITE" id="PS50885">
    <property type="entry name" value="HAMP"/>
    <property type="match status" value="1"/>
</dbReference>
<evidence type="ECO:0000256" key="4">
    <source>
        <dbReference type="ARBA" id="ARBA00022475"/>
    </source>
</evidence>
<dbReference type="Proteomes" id="UP000002287">
    <property type="component" value="Chromosome 2"/>
</dbReference>
<dbReference type="GO" id="GO:0005524">
    <property type="term" value="F:ATP binding"/>
    <property type="evidence" value="ECO:0007669"/>
    <property type="project" value="UniProtKB-KW"/>
</dbReference>
<dbReference type="InterPro" id="IPR003594">
    <property type="entry name" value="HATPase_dom"/>
</dbReference>
<dbReference type="SUPFAM" id="SSF47384">
    <property type="entry name" value="Homodimeric domain of signal transducing histidine kinase"/>
    <property type="match status" value="1"/>
</dbReference>
<protein>
    <recommendedName>
        <fullName evidence="3">histidine kinase</fullName>
        <ecNumber evidence="3">2.7.13.3</ecNumber>
    </recommendedName>
</protein>
<dbReference type="PRINTS" id="PR00344">
    <property type="entry name" value="BCTRLSENSOR"/>
</dbReference>
<dbReference type="KEGG" id="bvi:Bcep1808_3514"/>
<evidence type="ECO:0000256" key="13">
    <source>
        <dbReference type="ARBA" id="ARBA00023012"/>
    </source>
</evidence>
<dbReference type="InterPro" id="IPR003660">
    <property type="entry name" value="HAMP_dom"/>
</dbReference>
<evidence type="ECO:0000313" key="18">
    <source>
        <dbReference type="EMBL" id="ABO56502.1"/>
    </source>
</evidence>
<keyword evidence="7" id="KW-0808">Transferase</keyword>
<evidence type="ECO:0000259" key="16">
    <source>
        <dbReference type="PROSITE" id="PS50109"/>
    </source>
</evidence>
<dbReference type="InterPro" id="IPR003661">
    <property type="entry name" value="HisK_dim/P_dom"/>
</dbReference>
<keyword evidence="14 15" id="KW-0472">Membrane</keyword>
<dbReference type="InterPro" id="IPR004358">
    <property type="entry name" value="Sig_transdc_His_kin-like_C"/>
</dbReference>
<comment type="subcellular location">
    <subcellularLocation>
        <location evidence="2">Cell inner membrane</location>
        <topology evidence="2">Multi-pass membrane protein</topology>
    </subcellularLocation>
</comment>
<organism evidence="18 19">
    <name type="scientific">Burkholderia vietnamiensis (strain G4 / LMG 22486)</name>
    <name type="common">Burkholderia cepacia (strain R1808)</name>
    <dbReference type="NCBI Taxonomy" id="269482"/>
    <lineage>
        <taxon>Bacteria</taxon>
        <taxon>Pseudomonadati</taxon>
        <taxon>Pseudomonadota</taxon>
        <taxon>Betaproteobacteria</taxon>
        <taxon>Burkholderiales</taxon>
        <taxon>Burkholderiaceae</taxon>
        <taxon>Burkholderia</taxon>
        <taxon>Burkholderia cepacia complex</taxon>
    </lineage>
</organism>
<gene>
    <name evidence="18" type="ordered locus">Bcep1808_3514</name>
</gene>
<dbReference type="SMART" id="SM00387">
    <property type="entry name" value="HATPase_c"/>
    <property type="match status" value="1"/>
</dbReference>
<dbReference type="SMART" id="SM00304">
    <property type="entry name" value="HAMP"/>
    <property type="match status" value="1"/>
</dbReference>
<dbReference type="SUPFAM" id="SSF55874">
    <property type="entry name" value="ATPase domain of HSP90 chaperone/DNA topoisomerase II/histidine kinase"/>
    <property type="match status" value="1"/>
</dbReference>
<dbReference type="GO" id="GO:0005886">
    <property type="term" value="C:plasma membrane"/>
    <property type="evidence" value="ECO:0007669"/>
    <property type="project" value="UniProtKB-SubCell"/>
</dbReference>
<dbReference type="EMBL" id="CP000615">
    <property type="protein sequence ID" value="ABO56502.1"/>
    <property type="molecule type" value="Genomic_DNA"/>
</dbReference>
<evidence type="ECO:0000256" key="1">
    <source>
        <dbReference type="ARBA" id="ARBA00000085"/>
    </source>
</evidence>
<keyword evidence="4" id="KW-1003">Cell membrane</keyword>
<evidence type="ECO:0000256" key="14">
    <source>
        <dbReference type="ARBA" id="ARBA00023136"/>
    </source>
</evidence>
<dbReference type="InterPro" id="IPR005467">
    <property type="entry name" value="His_kinase_dom"/>
</dbReference>
<accession>A4JJP9</accession>
<dbReference type="Pfam" id="PF02518">
    <property type="entry name" value="HATPase_c"/>
    <property type="match status" value="1"/>
</dbReference>
<sequence>MSSRALSALSLWHWPRSLFARLALILCVGLALAQTLSFWLTVTERDQATTNLMMGYIEREVASSVALLDNLPPAQRAAWVPRLARRSYTFILGPGQTGTPPEARLSARVERSISDGIGGDYPLTANAIPGDREHLQVHLRLTDGSPLTIDIHPMSTVPLSGWLPYVLALQLAVLAACCWFAVRLATRPLNQLAQAADALGPDLKGERLDENGPSEVARAARAFNAMQERIAQYMAERMQILASISHDLQTPITRMRLRVDTMDDDVQGAKLRHDLLEMEHLVKEGVAYARTLHGTDEAARRIDLDALLDSIVCDYTDAGQDVALHSGGPLALVTRPKALRRIVGNLVDNALKFAGAAEIDVQAAPDGGAVIAVRDRGPGIPDDQLDAVFEPFRRVETSRNRDTGGTGLGLAIARQLALAMGGTLTLRNREDGGGLEARLTLVNVG</sequence>
<evidence type="ECO:0000313" key="19">
    <source>
        <dbReference type="Proteomes" id="UP000002287"/>
    </source>
</evidence>
<dbReference type="SMART" id="SM00388">
    <property type="entry name" value="HisKA"/>
    <property type="match status" value="1"/>
</dbReference>
<evidence type="ECO:0000256" key="7">
    <source>
        <dbReference type="ARBA" id="ARBA00022679"/>
    </source>
</evidence>
<evidence type="ECO:0000259" key="17">
    <source>
        <dbReference type="PROSITE" id="PS50885"/>
    </source>
</evidence>
<evidence type="ECO:0000256" key="8">
    <source>
        <dbReference type="ARBA" id="ARBA00022692"/>
    </source>
</evidence>
<dbReference type="HOGENOM" id="CLU_000445_89_27_4"/>
<dbReference type="EC" id="2.7.13.3" evidence="3"/>
<dbReference type="CDD" id="cd00082">
    <property type="entry name" value="HisKA"/>
    <property type="match status" value="1"/>
</dbReference>
<evidence type="ECO:0000256" key="3">
    <source>
        <dbReference type="ARBA" id="ARBA00012438"/>
    </source>
</evidence>
<feature type="domain" description="HAMP" evidence="17">
    <location>
        <begin position="183"/>
        <end position="235"/>
    </location>
</feature>
<evidence type="ECO:0000256" key="12">
    <source>
        <dbReference type="ARBA" id="ARBA00022989"/>
    </source>
</evidence>
<evidence type="ECO:0000256" key="9">
    <source>
        <dbReference type="ARBA" id="ARBA00022741"/>
    </source>
</evidence>
<dbReference type="CDD" id="cd06225">
    <property type="entry name" value="HAMP"/>
    <property type="match status" value="1"/>
</dbReference>
<dbReference type="PANTHER" id="PTHR44936">
    <property type="entry name" value="SENSOR PROTEIN CREC"/>
    <property type="match status" value="1"/>
</dbReference>
<dbReference type="AlphaFoldDB" id="A4JJP9"/>
<feature type="domain" description="Histidine kinase" evidence="16">
    <location>
        <begin position="243"/>
        <end position="443"/>
    </location>
</feature>
<evidence type="ECO:0000256" key="5">
    <source>
        <dbReference type="ARBA" id="ARBA00022519"/>
    </source>
</evidence>
<dbReference type="PROSITE" id="PS50109">
    <property type="entry name" value="HIS_KIN"/>
    <property type="match status" value="1"/>
</dbReference>
<dbReference type="Gene3D" id="3.30.565.10">
    <property type="entry name" value="Histidine kinase-like ATPase, C-terminal domain"/>
    <property type="match status" value="1"/>
</dbReference>
<reference evidence="19" key="1">
    <citation type="submission" date="2007-03" db="EMBL/GenBank/DDBJ databases">
        <title>Complete sequence of chromosome 2 of Burkholderia vietnamiensis G4.</title>
        <authorList>
            <consortium name="US DOE Joint Genome Institute"/>
            <person name="Copeland A."/>
            <person name="Lucas S."/>
            <person name="Lapidus A."/>
            <person name="Barry K."/>
            <person name="Detter J.C."/>
            <person name="Glavina del Rio T."/>
            <person name="Hammon N."/>
            <person name="Israni S."/>
            <person name="Dalin E."/>
            <person name="Tice H."/>
            <person name="Pitluck S."/>
            <person name="Chain P."/>
            <person name="Malfatti S."/>
            <person name="Shin M."/>
            <person name="Vergez L."/>
            <person name="Schmutz J."/>
            <person name="Larimer F."/>
            <person name="Land M."/>
            <person name="Hauser L."/>
            <person name="Kyrpides N."/>
            <person name="Tiedje J."/>
            <person name="Richardson P."/>
        </authorList>
    </citation>
    <scope>NUCLEOTIDE SEQUENCE [LARGE SCALE GENOMIC DNA]</scope>
    <source>
        <strain evidence="19">G4 / LMG 22486</strain>
    </source>
</reference>
<comment type="catalytic activity">
    <reaction evidence="1">
        <text>ATP + protein L-histidine = ADP + protein N-phospho-L-histidine.</text>
        <dbReference type="EC" id="2.7.13.3"/>
    </reaction>
</comment>
<keyword evidence="12 15" id="KW-1133">Transmembrane helix</keyword>
<evidence type="ECO:0000256" key="11">
    <source>
        <dbReference type="ARBA" id="ARBA00022840"/>
    </source>
</evidence>
<keyword evidence="9" id="KW-0547">Nucleotide-binding</keyword>
<feature type="transmembrane region" description="Helical" evidence="15">
    <location>
        <begin position="162"/>
        <end position="182"/>
    </location>
</feature>
<evidence type="ECO:0000256" key="6">
    <source>
        <dbReference type="ARBA" id="ARBA00022553"/>
    </source>
</evidence>
<evidence type="ECO:0000256" key="2">
    <source>
        <dbReference type="ARBA" id="ARBA00004429"/>
    </source>
</evidence>
<keyword evidence="13" id="KW-0902">Two-component regulatory system</keyword>
<keyword evidence="6" id="KW-0597">Phosphoprotein</keyword>